<dbReference type="InterPro" id="IPR013783">
    <property type="entry name" value="Ig-like_fold"/>
</dbReference>
<dbReference type="Pfam" id="PF08770">
    <property type="entry name" value="SoxZ"/>
    <property type="match status" value="1"/>
</dbReference>
<dbReference type="Proteomes" id="UP000094609">
    <property type="component" value="Chromosome"/>
</dbReference>
<dbReference type="Gene3D" id="2.60.40.10">
    <property type="entry name" value="Immunoglobulins"/>
    <property type="match status" value="1"/>
</dbReference>
<dbReference type="NCBIfam" id="TIGR04490">
    <property type="entry name" value="SoxZ_true"/>
    <property type="match status" value="1"/>
</dbReference>
<dbReference type="SUPFAM" id="SSF81296">
    <property type="entry name" value="E set domains"/>
    <property type="match status" value="1"/>
</dbReference>
<keyword evidence="3" id="KW-1185">Reference proteome</keyword>
<dbReference type="AlphaFoldDB" id="A0A1D7TMM9"/>
<sequence length="97" mass="10890">MGIKVIAKVKDDVAEVKLLIKHPMQMVNAKTNKTAKYIQELLVKHGGKTVYTMYPSVGISENPFIKFMFKGAKVGDKIDVSWKDNTGETEQGEFDLK</sequence>
<dbReference type="InterPro" id="IPR030995">
    <property type="entry name" value="SoxZ"/>
</dbReference>
<dbReference type="InterPro" id="IPR014880">
    <property type="entry name" value="SoxZ_dom"/>
</dbReference>
<name>A0A1D7TMM9_9BACT</name>
<dbReference type="STRING" id="1193502.SHALO_2478"/>
<dbReference type="InterPro" id="IPR014756">
    <property type="entry name" value="Ig_E-set"/>
</dbReference>
<feature type="domain" description="Sulphur oxidation protein SoxZ" evidence="1">
    <location>
        <begin position="7"/>
        <end position="94"/>
    </location>
</feature>
<protein>
    <submittedName>
        <fullName evidence="2">Sulfur oxidation protein SoxZ</fullName>
    </submittedName>
</protein>
<dbReference type="PATRIC" id="fig|1193502.14.peg.2511"/>
<evidence type="ECO:0000259" key="1">
    <source>
        <dbReference type="Pfam" id="PF08770"/>
    </source>
</evidence>
<dbReference type="KEGG" id="shal:SHALO_2478"/>
<gene>
    <name evidence="2" type="ORF">SHALO_2478</name>
</gene>
<accession>A0A1D7TMM9</accession>
<evidence type="ECO:0000313" key="3">
    <source>
        <dbReference type="Proteomes" id="UP000094609"/>
    </source>
</evidence>
<organism evidence="2 3">
    <name type="scientific">Sulfurospirillum halorespirans DSM 13726</name>
    <dbReference type="NCBI Taxonomy" id="1193502"/>
    <lineage>
        <taxon>Bacteria</taxon>
        <taxon>Pseudomonadati</taxon>
        <taxon>Campylobacterota</taxon>
        <taxon>Epsilonproteobacteria</taxon>
        <taxon>Campylobacterales</taxon>
        <taxon>Sulfurospirillaceae</taxon>
        <taxon>Sulfurospirillum</taxon>
    </lineage>
</organism>
<proteinExistence type="predicted"/>
<dbReference type="RefSeq" id="WP_069478794.1">
    <property type="nucleotide sequence ID" value="NZ_CP017111.1"/>
</dbReference>
<evidence type="ECO:0000313" key="2">
    <source>
        <dbReference type="EMBL" id="AOO66237.1"/>
    </source>
</evidence>
<dbReference type="EMBL" id="CP017111">
    <property type="protein sequence ID" value="AOO66237.1"/>
    <property type="molecule type" value="Genomic_DNA"/>
</dbReference>
<reference evidence="3" key="1">
    <citation type="submission" date="2016-08" db="EMBL/GenBank/DDBJ databases">
        <title>Complete genome sequence of the organohalide-respiring Epsilonproteobacterium Sulfurospirillum halorespirans.</title>
        <authorList>
            <person name="Goris T."/>
            <person name="Zimmermann J."/>
            <person name="Schenz B."/>
            <person name="Lemos M."/>
            <person name="Hackermueller J."/>
            <person name="Diekert G."/>
        </authorList>
    </citation>
    <scope>NUCLEOTIDE SEQUENCE [LARGE SCALE GENOMIC DNA]</scope>
    <source>
        <strain>DSM 13726</strain>
        <strain evidence="3">PCE-M2</strain>
    </source>
</reference>